<protein>
    <submittedName>
        <fullName evidence="2">VOC family protein</fullName>
    </submittedName>
</protein>
<comment type="caution">
    <text evidence="2">The sequence shown here is derived from an EMBL/GenBank/DDBJ whole genome shotgun (WGS) entry which is preliminary data.</text>
</comment>
<dbReference type="InterPro" id="IPR052164">
    <property type="entry name" value="Anthracycline_SecMetBiosynth"/>
</dbReference>
<dbReference type="InterPro" id="IPR041581">
    <property type="entry name" value="Glyoxalase_6"/>
</dbReference>
<dbReference type="SUPFAM" id="SSF54593">
    <property type="entry name" value="Glyoxalase/Bleomycin resistance protein/Dihydroxybiphenyl dioxygenase"/>
    <property type="match status" value="2"/>
</dbReference>
<dbReference type="Pfam" id="PF18029">
    <property type="entry name" value="Glyoxalase_6"/>
    <property type="match status" value="1"/>
</dbReference>
<keyword evidence="3" id="KW-1185">Reference proteome</keyword>
<name>A0ABN2X704_9MICO</name>
<dbReference type="Pfam" id="PF00903">
    <property type="entry name" value="Glyoxalase"/>
    <property type="match status" value="1"/>
</dbReference>
<dbReference type="PANTHER" id="PTHR33993">
    <property type="entry name" value="GLYOXALASE-RELATED"/>
    <property type="match status" value="1"/>
</dbReference>
<evidence type="ECO:0000259" key="1">
    <source>
        <dbReference type="PROSITE" id="PS51819"/>
    </source>
</evidence>
<evidence type="ECO:0000313" key="3">
    <source>
        <dbReference type="Proteomes" id="UP001500984"/>
    </source>
</evidence>
<dbReference type="InterPro" id="IPR029068">
    <property type="entry name" value="Glyas_Bleomycin-R_OHBP_Dase"/>
</dbReference>
<dbReference type="InterPro" id="IPR037523">
    <property type="entry name" value="VOC_core"/>
</dbReference>
<dbReference type="RefSeq" id="WP_344338583.1">
    <property type="nucleotide sequence ID" value="NZ_BAAAPZ010000019.1"/>
</dbReference>
<dbReference type="InterPro" id="IPR004360">
    <property type="entry name" value="Glyas_Fos-R_dOase_dom"/>
</dbReference>
<sequence>MSAQFSVPQAGAPCWFDLTTPDLEASSAFYSALLGWEFSGTGPMGMGSAAVRDGARVAGLSPQPEGQSAPAFWTLYFRIGDFEDFMEGLESAGGRPLMAIPEFDEDASVALAVDPAGTAFGVLEYADARGMGAYGVPGAVGWAELFTKDAAAVDFYRTVFGWRVSALSQTEEQDYRAFGLGAAGGEDSPLPAEARLGGILDASALEVPAHWEAHFVVQDVDAAAERVVELGGDVLAAPHDSLHGRVGRFVDPQHAAFTLVTL</sequence>
<dbReference type="Gene3D" id="3.10.180.10">
    <property type="entry name" value="2,3-Dihydroxybiphenyl 1,2-Dioxygenase, domain 1"/>
    <property type="match status" value="2"/>
</dbReference>
<dbReference type="EMBL" id="BAAAPZ010000019">
    <property type="protein sequence ID" value="GAA2106477.1"/>
    <property type="molecule type" value="Genomic_DNA"/>
</dbReference>
<accession>A0ABN2X704</accession>
<dbReference type="PROSITE" id="PS51819">
    <property type="entry name" value="VOC"/>
    <property type="match status" value="2"/>
</dbReference>
<reference evidence="2 3" key="1">
    <citation type="journal article" date="2019" name="Int. J. Syst. Evol. Microbiol.">
        <title>The Global Catalogue of Microorganisms (GCM) 10K type strain sequencing project: providing services to taxonomists for standard genome sequencing and annotation.</title>
        <authorList>
            <consortium name="The Broad Institute Genomics Platform"/>
            <consortium name="The Broad Institute Genome Sequencing Center for Infectious Disease"/>
            <person name="Wu L."/>
            <person name="Ma J."/>
        </authorList>
    </citation>
    <scope>NUCLEOTIDE SEQUENCE [LARGE SCALE GENOMIC DNA]</scope>
    <source>
        <strain evidence="2 3">JCM 15900</strain>
    </source>
</reference>
<dbReference type="PANTHER" id="PTHR33993:SF14">
    <property type="entry name" value="GB|AAF24581.1"/>
    <property type="match status" value="1"/>
</dbReference>
<proteinExistence type="predicted"/>
<feature type="domain" description="VOC" evidence="1">
    <location>
        <begin position="138"/>
        <end position="262"/>
    </location>
</feature>
<evidence type="ECO:0000313" key="2">
    <source>
        <dbReference type="EMBL" id="GAA2106477.1"/>
    </source>
</evidence>
<gene>
    <name evidence="2" type="ORF">GCM10009823_32560</name>
</gene>
<organism evidence="2 3">
    <name type="scientific">Brevibacterium salitolerans</name>
    <dbReference type="NCBI Taxonomy" id="1403566"/>
    <lineage>
        <taxon>Bacteria</taxon>
        <taxon>Bacillati</taxon>
        <taxon>Actinomycetota</taxon>
        <taxon>Actinomycetes</taxon>
        <taxon>Micrococcales</taxon>
        <taxon>Brevibacteriaceae</taxon>
        <taxon>Brevibacterium</taxon>
    </lineage>
</organism>
<dbReference type="Proteomes" id="UP001500984">
    <property type="component" value="Unassembled WGS sequence"/>
</dbReference>
<feature type="domain" description="VOC" evidence="1">
    <location>
        <begin position="12"/>
        <end position="125"/>
    </location>
</feature>